<feature type="compositionally biased region" description="Low complexity" evidence="3">
    <location>
        <begin position="118"/>
        <end position="128"/>
    </location>
</feature>
<dbReference type="Proteomes" id="UP000199377">
    <property type="component" value="Unassembled WGS sequence"/>
</dbReference>
<dbReference type="SUPFAM" id="SSF46894">
    <property type="entry name" value="C-terminal effector domain of the bipartite response regulators"/>
    <property type="match status" value="1"/>
</dbReference>
<proteinExistence type="predicted"/>
<reference evidence="5 6" key="1">
    <citation type="submission" date="2016-10" db="EMBL/GenBank/DDBJ databases">
        <authorList>
            <person name="de Groot N.N."/>
        </authorList>
    </citation>
    <scope>NUCLEOTIDE SEQUENCE [LARGE SCALE GENOMIC DNA]</scope>
    <source>
        <strain evidence="5 6">CGMCC 1.11030</strain>
    </source>
</reference>
<evidence type="ECO:0000256" key="1">
    <source>
        <dbReference type="ARBA" id="ARBA00023125"/>
    </source>
</evidence>
<dbReference type="GO" id="GO:0006355">
    <property type="term" value="P:regulation of DNA-templated transcription"/>
    <property type="evidence" value="ECO:0007669"/>
    <property type="project" value="InterPro"/>
</dbReference>
<keyword evidence="1 2" id="KW-0238">DNA-binding</keyword>
<dbReference type="Pfam" id="PF00486">
    <property type="entry name" value="Trans_reg_C"/>
    <property type="match status" value="1"/>
</dbReference>
<feature type="compositionally biased region" description="Pro residues" evidence="3">
    <location>
        <begin position="108"/>
        <end position="117"/>
    </location>
</feature>
<evidence type="ECO:0000256" key="3">
    <source>
        <dbReference type="SAM" id="MobiDB-lite"/>
    </source>
</evidence>
<dbReference type="STRING" id="1114924.SAMN05216258_101423"/>
<dbReference type="GO" id="GO:0003677">
    <property type="term" value="F:DNA binding"/>
    <property type="evidence" value="ECO:0007669"/>
    <property type="project" value="UniProtKB-UniRule"/>
</dbReference>
<sequence length="535" mass="58612">MRFAFESFELDVDRAELRRDGEPVPIEPQVFDLLHLLVSAGDRMVTREEIFERIWGDRIVSDAALSSRVRDVRRAIGDDGRAQRLIRTVHSRGLRFVGQAAVLDDAPEAPPLPPAGAAPPEEAPCAAHDPLDRPAVAVLPFEDLSDAPSPMLADAVADEVAAALAAWRSFPVISRNSAFRFRASPLGAPEIGAALRARYLVSGSIRRTGGRIKVQAALVDAQSDRRLWDERFARDLDELRDVEEEIAAQVAAAIVPELEGAEARRAHRRPPGDLGAWELAMRASWLIASGLEHHPEAERLALRAAELAPGWALPLTLIATARFQQAMSGFSAADSRGAFSSTLEAARQALDIDRGSWVAHALAAVGELWTNRNHERALLHVTRAIELNPSAAVNYHFGGCITGFSGDPGAARAHQERLFRLDPVYPYRAVIEADLGLWHLLEKSWDAADERLTRARSWDPAYGRAHQRRIALAGLTGDRDAALEAARRLSDLGLPLEFEGIMATYPFRNPDHAEMFGEGLRRSGVNFRPGPRAGL</sequence>
<protein>
    <submittedName>
        <fullName evidence="5">TolB amino-terminal domain-containing protein</fullName>
    </submittedName>
</protein>
<dbReference type="RefSeq" id="WP_177236115.1">
    <property type="nucleotide sequence ID" value="NZ_FOQH01000001.1"/>
</dbReference>
<dbReference type="InterPro" id="IPR036388">
    <property type="entry name" value="WH-like_DNA-bd_sf"/>
</dbReference>
<name>A0A1I3BXY2_9RHOB</name>
<dbReference type="CDD" id="cd00383">
    <property type="entry name" value="trans_reg_C"/>
    <property type="match status" value="1"/>
</dbReference>
<dbReference type="Gene3D" id="1.10.10.10">
    <property type="entry name" value="Winged helix-like DNA-binding domain superfamily/Winged helix DNA-binding domain"/>
    <property type="match status" value="1"/>
</dbReference>
<feature type="region of interest" description="Disordered" evidence="3">
    <location>
        <begin position="107"/>
        <end position="128"/>
    </location>
</feature>
<dbReference type="PROSITE" id="PS51755">
    <property type="entry name" value="OMPR_PHOB"/>
    <property type="match status" value="1"/>
</dbReference>
<evidence type="ECO:0000259" key="4">
    <source>
        <dbReference type="PROSITE" id="PS51755"/>
    </source>
</evidence>
<dbReference type="SMART" id="SM00862">
    <property type="entry name" value="Trans_reg_C"/>
    <property type="match status" value="1"/>
</dbReference>
<accession>A0A1I3BXY2</accession>
<dbReference type="SUPFAM" id="SSF48452">
    <property type="entry name" value="TPR-like"/>
    <property type="match status" value="1"/>
</dbReference>
<keyword evidence="6" id="KW-1185">Reference proteome</keyword>
<dbReference type="InterPro" id="IPR016032">
    <property type="entry name" value="Sig_transdc_resp-reg_C-effctor"/>
</dbReference>
<dbReference type="InterPro" id="IPR001867">
    <property type="entry name" value="OmpR/PhoB-type_DNA-bd"/>
</dbReference>
<dbReference type="EMBL" id="FOQH01000001">
    <property type="protein sequence ID" value="SFH67063.1"/>
    <property type="molecule type" value="Genomic_DNA"/>
</dbReference>
<feature type="domain" description="OmpR/PhoB-type" evidence="4">
    <location>
        <begin position="1"/>
        <end position="98"/>
    </location>
</feature>
<gene>
    <name evidence="5" type="ORF">SAMN05216258_101423</name>
</gene>
<feature type="DNA-binding region" description="OmpR/PhoB-type" evidence="2">
    <location>
        <begin position="1"/>
        <end position="98"/>
    </location>
</feature>
<evidence type="ECO:0000313" key="6">
    <source>
        <dbReference type="Proteomes" id="UP000199377"/>
    </source>
</evidence>
<evidence type="ECO:0000313" key="5">
    <source>
        <dbReference type="EMBL" id="SFH67063.1"/>
    </source>
</evidence>
<dbReference type="GO" id="GO:0000160">
    <property type="term" value="P:phosphorelay signal transduction system"/>
    <property type="evidence" value="ECO:0007669"/>
    <property type="project" value="InterPro"/>
</dbReference>
<dbReference type="AlphaFoldDB" id="A0A1I3BXY2"/>
<dbReference type="InterPro" id="IPR011990">
    <property type="entry name" value="TPR-like_helical_dom_sf"/>
</dbReference>
<organism evidence="5 6">
    <name type="scientific">Albimonas pacifica</name>
    <dbReference type="NCBI Taxonomy" id="1114924"/>
    <lineage>
        <taxon>Bacteria</taxon>
        <taxon>Pseudomonadati</taxon>
        <taxon>Pseudomonadota</taxon>
        <taxon>Alphaproteobacteria</taxon>
        <taxon>Rhodobacterales</taxon>
        <taxon>Paracoccaceae</taxon>
        <taxon>Albimonas</taxon>
    </lineage>
</organism>
<dbReference type="Gene3D" id="1.25.40.10">
    <property type="entry name" value="Tetratricopeptide repeat domain"/>
    <property type="match status" value="1"/>
</dbReference>
<evidence type="ECO:0000256" key="2">
    <source>
        <dbReference type="PROSITE-ProRule" id="PRU01091"/>
    </source>
</evidence>
<dbReference type="Gene3D" id="3.40.50.10070">
    <property type="entry name" value="TolB, N-terminal domain"/>
    <property type="match status" value="1"/>
</dbReference>